<evidence type="ECO:0000256" key="3">
    <source>
        <dbReference type="ARBA" id="ARBA00022777"/>
    </source>
</evidence>
<evidence type="ECO:0000256" key="1">
    <source>
        <dbReference type="ARBA" id="ARBA00009156"/>
    </source>
</evidence>
<evidence type="ECO:0000259" key="5">
    <source>
        <dbReference type="Pfam" id="PF02782"/>
    </source>
</evidence>
<dbReference type="InterPro" id="IPR018484">
    <property type="entry name" value="FGGY_N"/>
</dbReference>
<keyword evidence="3 6" id="KW-0418">Kinase</keyword>
<comment type="caution">
    <text evidence="6">The sequence shown here is derived from an EMBL/GenBank/DDBJ whole genome shotgun (WGS) entry which is preliminary data.</text>
</comment>
<feature type="domain" description="Carbohydrate kinase FGGY C-terminal" evidence="5">
    <location>
        <begin position="273"/>
        <end position="476"/>
    </location>
</feature>
<dbReference type="InterPro" id="IPR018485">
    <property type="entry name" value="FGGY_C"/>
</dbReference>
<evidence type="ECO:0000313" key="6">
    <source>
        <dbReference type="EMBL" id="HIV23007.1"/>
    </source>
</evidence>
<evidence type="ECO:0000259" key="4">
    <source>
        <dbReference type="Pfam" id="PF00370"/>
    </source>
</evidence>
<dbReference type="CDD" id="cd07805">
    <property type="entry name" value="ASKHA_NBD_FGGY_CvXK-like"/>
    <property type="match status" value="1"/>
</dbReference>
<sequence>MVYVLAYDVGTTGVKTCLFQVGDAIRLLESAHEGYGLYMTENGGAEQDAREWWEAMRVTTAKVFQKAQAEPEQVAGISFCSQMQGLVLVDRQGVPVRRPMSYMDQRAREEIKKGIAYGPQIAGANVWKLLRSLLVNGAVASSVKDPVWKYKWVENHEPQAFSRVYKWLDVKEYLIARCTGEFVMTEDTAFSTFLYDSRKGKEGWNKGLCRMLGVRPEHLPRIIGACEPAGTLTAKAAEELGLKPGTLVFGGGGDASLIGVGSGCVKPGKTHIYSGTSGWVSTVVEKRMADAGSMMAAVVGVQRGRYNYFAEMETAGKCLEWVKDHLALDEIGVYLESRDITSGQEAVYTSLYDYLTETVKNIEPGAGGVLFTPWLHGNRCPFEDPNAAGMFFNISLETGKTQMIRAVLEGICYHLRWMLECQERKAKTSDAVRFCGGGALSDVTSQILADITGRTVQVVDSPQNVGAVGAAAVAAAGLGEIESLEQIEEMIPVRKTFRPDQAKKQIYDRYYQVFRQLYKSNRKNFLALNREARES</sequence>
<dbReference type="SUPFAM" id="SSF53067">
    <property type="entry name" value="Actin-like ATPase domain"/>
    <property type="match status" value="2"/>
</dbReference>
<reference evidence="6" key="1">
    <citation type="submission" date="2020-10" db="EMBL/GenBank/DDBJ databases">
        <authorList>
            <person name="Gilroy R."/>
        </authorList>
    </citation>
    <scope>NUCLEOTIDE SEQUENCE</scope>
    <source>
        <strain evidence="6">ChiBcec6-7307</strain>
    </source>
</reference>
<protein>
    <submittedName>
        <fullName evidence="6">FGGY-family carbohydrate kinase</fullName>
    </submittedName>
</protein>
<accession>A0A9D1T8W4</accession>
<dbReference type="PIRSF" id="PIRSF000538">
    <property type="entry name" value="GlpK"/>
    <property type="match status" value="1"/>
</dbReference>
<name>A0A9D1T8W4_9FIRM</name>
<reference evidence="6" key="2">
    <citation type="journal article" date="2021" name="PeerJ">
        <title>Extensive microbial diversity within the chicken gut microbiome revealed by metagenomics and culture.</title>
        <authorList>
            <person name="Gilroy R."/>
            <person name="Ravi A."/>
            <person name="Getino M."/>
            <person name="Pursley I."/>
            <person name="Horton D.L."/>
            <person name="Alikhan N.F."/>
            <person name="Baker D."/>
            <person name="Gharbi K."/>
            <person name="Hall N."/>
            <person name="Watson M."/>
            <person name="Adriaenssens E.M."/>
            <person name="Foster-Nyarko E."/>
            <person name="Jarju S."/>
            <person name="Secka A."/>
            <person name="Antonio M."/>
            <person name="Oren A."/>
            <person name="Chaudhuri R.R."/>
            <person name="La Ragione R."/>
            <person name="Hildebrand F."/>
            <person name="Pallen M.J."/>
        </authorList>
    </citation>
    <scope>NUCLEOTIDE SEQUENCE</scope>
    <source>
        <strain evidence="6">ChiBcec6-7307</strain>
    </source>
</reference>
<keyword evidence="2" id="KW-0808">Transferase</keyword>
<dbReference type="PANTHER" id="PTHR43095">
    <property type="entry name" value="SUGAR KINASE"/>
    <property type="match status" value="1"/>
</dbReference>
<dbReference type="InterPro" id="IPR050406">
    <property type="entry name" value="FGGY_Carb_Kinase"/>
</dbReference>
<dbReference type="InterPro" id="IPR043129">
    <property type="entry name" value="ATPase_NBD"/>
</dbReference>
<dbReference type="EMBL" id="DVOS01000036">
    <property type="protein sequence ID" value="HIV23007.1"/>
    <property type="molecule type" value="Genomic_DNA"/>
</dbReference>
<evidence type="ECO:0000313" key="7">
    <source>
        <dbReference type="Proteomes" id="UP000886889"/>
    </source>
</evidence>
<feature type="domain" description="Carbohydrate kinase FGGY N-terminal" evidence="4">
    <location>
        <begin position="3"/>
        <end position="257"/>
    </location>
</feature>
<comment type="similarity">
    <text evidence="1">Belongs to the FGGY kinase family.</text>
</comment>
<evidence type="ECO:0000256" key="2">
    <source>
        <dbReference type="ARBA" id="ARBA00022679"/>
    </source>
</evidence>
<organism evidence="6 7">
    <name type="scientific">Candidatus Merdiplasma excrementigallinarum</name>
    <dbReference type="NCBI Taxonomy" id="2840864"/>
    <lineage>
        <taxon>Bacteria</taxon>
        <taxon>Bacillati</taxon>
        <taxon>Bacillota</taxon>
        <taxon>Clostridia</taxon>
        <taxon>Lachnospirales</taxon>
        <taxon>Lachnospiraceae</taxon>
        <taxon>Lachnospiraceae incertae sedis</taxon>
        <taxon>Candidatus Merdiplasma</taxon>
    </lineage>
</organism>
<dbReference type="PANTHER" id="PTHR43095:SF5">
    <property type="entry name" value="XYLULOSE KINASE"/>
    <property type="match status" value="1"/>
</dbReference>
<dbReference type="Pfam" id="PF02782">
    <property type="entry name" value="FGGY_C"/>
    <property type="match status" value="1"/>
</dbReference>
<proteinExistence type="inferred from homology"/>
<dbReference type="GO" id="GO:0005975">
    <property type="term" value="P:carbohydrate metabolic process"/>
    <property type="evidence" value="ECO:0007669"/>
    <property type="project" value="InterPro"/>
</dbReference>
<dbReference type="GO" id="GO:0016301">
    <property type="term" value="F:kinase activity"/>
    <property type="evidence" value="ECO:0007669"/>
    <property type="project" value="UniProtKB-KW"/>
</dbReference>
<dbReference type="Pfam" id="PF00370">
    <property type="entry name" value="FGGY_N"/>
    <property type="match status" value="1"/>
</dbReference>
<dbReference type="Gene3D" id="3.30.420.40">
    <property type="match status" value="2"/>
</dbReference>
<dbReference type="Proteomes" id="UP000886889">
    <property type="component" value="Unassembled WGS sequence"/>
</dbReference>
<dbReference type="InterPro" id="IPR000577">
    <property type="entry name" value="Carb_kinase_FGGY"/>
</dbReference>
<gene>
    <name evidence="6" type="ORF">IAC80_03610</name>
</gene>
<dbReference type="AlphaFoldDB" id="A0A9D1T8W4"/>